<evidence type="ECO:0000256" key="1">
    <source>
        <dbReference type="SAM" id="MobiDB-lite"/>
    </source>
</evidence>
<dbReference type="AlphaFoldDB" id="A0A0C2MHT0"/>
<proteinExistence type="predicted"/>
<organism evidence="2 3">
    <name type="scientific">Thelohanellus kitauei</name>
    <name type="common">Myxosporean</name>
    <dbReference type="NCBI Taxonomy" id="669202"/>
    <lineage>
        <taxon>Eukaryota</taxon>
        <taxon>Metazoa</taxon>
        <taxon>Cnidaria</taxon>
        <taxon>Myxozoa</taxon>
        <taxon>Myxosporea</taxon>
        <taxon>Bivalvulida</taxon>
        <taxon>Platysporina</taxon>
        <taxon>Myxobolidae</taxon>
        <taxon>Thelohanellus</taxon>
    </lineage>
</organism>
<evidence type="ECO:0000313" key="3">
    <source>
        <dbReference type="Proteomes" id="UP000031668"/>
    </source>
</evidence>
<accession>A0A0C2MHT0</accession>
<name>A0A0C2MHT0_THEKT</name>
<dbReference type="Proteomes" id="UP000031668">
    <property type="component" value="Unassembled WGS sequence"/>
</dbReference>
<reference evidence="2 3" key="1">
    <citation type="journal article" date="2014" name="Genome Biol. Evol.">
        <title>The genome of the myxosporean Thelohanellus kitauei shows adaptations to nutrient acquisition within its fish host.</title>
        <authorList>
            <person name="Yang Y."/>
            <person name="Xiong J."/>
            <person name="Zhou Z."/>
            <person name="Huo F."/>
            <person name="Miao W."/>
            <person name="Ran C."/>
            <person name="Liu Y."/>
            <person name="Zhang J."/>
            <person name="Feng J."/>
            <person name="Wang M."/>
            <person name="Wang M."/>
            <person name="Wang L."/>
            <person name="Yao B."/>
        </authorList>
    </citation>
    <scope>NUCLEOTIDE SEQUENCE [LARGE SCALE GENOMIC DNA]</scope>
    <source>
        <strain evidence="2">Wuqing</strain>
    </source>
</reference>
<gene>
    <name evidence="2" type="ORF">RF11_11311</name>
</gene>
<feature type="region of interest" description="Disordered" evidence="1">
    <location>
        <begin position="1"/>
        <end position="36"/>
    </location>
</feature>
<evidence type="ECO:0000313" key="2">
    <source>
        <dbReference type="EMBL" id="KII61226.1"/>
    </source>
</evidence>
<comment type="caution">
    <text evidence="2">The sequence shown here is derived from an EMBL/GenBank/DDBJ whole genome shotgun (WGS) entry which is preliminary data.</text>
</comment>
<protein>
    <submittedName>
        <fullName evidence="2">Uncharacterized protein</fullName>
    </submittedName>
</protein>
<sequence>MSYYNQSRTKDPFLLNMQSPSRPFNPVQMRGSEDESDQTQPLVVWVLISLDVFQEALATCRKLEATFFTDDKDQAVNHASTSLEKSSRNPLIFTSKSVET</sequence>
<dbReference type="EMBL" id="JWZT01005374">
    <property type="protein sequence ID" value="KII61226.1"/>
    <property type="molecule type" value="Genomic_DNA"/>
</dbReference>
<keyword evidence="3" id="KW-1185">Reference proteome</keyword>